<keyword evidence="2" id="KW-1134">Transmembrane beta strand</keyword>
<dbReference type="eggNOG" id="COG4775">
    <property type="taxonomic scope" value="Bacteria"/>
</dbReference>
<feature type="compositionally biased region" description="Acidic residues" evidence="5">
    <location>
        <begin position="167"/>
        <end position="176"/>
    </location>
</feature>
<evidence type="ECO:0000256" key="4">
    <source>
        <dbReference type="ARBA" id="ARBA00023136"/>
    </source>
</evidence>
<feature type="domain" description="POTRA" evidence="8">
    <location>
        <begin position="199"/>
        <end position="289"/>
    </location>
</feature>
<dbReference type="InterPro" id="IPR010827">
    <property type="entry name" value="BamA/TamA_POTRA"/>
</dbReference>
<feature type="region of interest" description="Disordered" evidence="5">
    <location>
        <begin position="120"/>
        <end position="199"/>
    </location>
</feature>
<dbReference type="HOGENOM" id="CLU_340042_0_0_7"/>
<dbReference type="InterPro" id="IPR000184">
    <property type="entry name" value="Bac_surfAg_D15"/>
</dbReference>
<keyword evidence="4 6" id="KW-0472">Membrane</keyword>
<dbReference type="Pfam" id="PF01103">
    <property type="entry name" value="Omp85"/>
    <property type="match status" value="1"/>
</dbReference>
<gene>
    <name evidence="9" type="ordered locus">Hoch_5265</name>
</gene>
<evidence type="ECO:0000256" key="3">
    <source>
        <dbReference type="ARBA" id="ARBA00022692"/>
    </source>
</evidence>
<keyword evidence="3 6" id="KW-0812">Transmembrane</keyword>
<protein>
    <submittedName>
        <fullName evidence="9">Surface antigen (D15)</fullName>
    </submittedName>
</protein>
<proteinExistence type="predicted"/>
<dbReference type="EMBL" id="CP001804">
    <property type="protein sequence ID" value="ACY17750.1"/>
    <property type="molecule type" value="Genomic_DNA"/>
</dbReference>
<sequence>MRDDDGSTTCASSQREPVALRPTLGAAAAELFQTSGTTENKGAARRRPDMLASLDNAPATLRDAASIEPSSEAGRSREIGQVSGLGRAFGRRRSGRRPLSYAASIASALALLLLWAPAGGGQAQAQGAPPQNSAGAGETGRGAANADAATSDTRTNPAGPESASETQESDEGDSVDEAPKEHREAIEDSDIDGDGPLPFVRDVEMRGNKALDSGDILEGLDTQGTSGWWLWREDHRLDTVALARDRDRIHAFYLQQGYFSAVVTDVDIRDAGERDGKPFVDVIFSVDEGKPSKLSDLRIEGAPEKPEGELADELRGRPSLEPEALEKELALPRDEAFMYEDYEDSLKKLSQLLQSAGYPHVEVRGKVAVDREARRVGILYGLAPGPLVRYGETEVTGLERLPVSVVRNRIAWQPGQIYDPRQVTETRQRLQALRRFQSVRVELAGDTPSEVEDIKITAVEAPPREVRLGFGVGIDQARWEIRGRAGYRVFGFPDALSTFSTELRPAFANLRKVEDSGEFVGEASMALEREDLFIPLLHGITRVAYTDETYEAYSSRGGHFRVGLDRNFLGNYLRVGVSWQMQLLQFPSIELNYGDPMSEPGMTRAHLLGLDRDLYRLAMFEQVIAYDRRDNPLDAKEGFYAELRTRQAGGYSGSAFSFITVTPELRGYLPVLDRLILAARVRYGRLLSGPELPITERFFSGGASNHRGFPQRRLSPWLPEDPVVGDDGPVAFGGQALLETSVEARFDMFTLADQWVGIVGFLDGGDVTALADELQPLNPSSLFWAAGAGLRYDTPVGPVRVDLGYRLNRYGESPLVSDDSVWDRMAFHLSIGEAF</sequence>
<dbReference type="PANTHER" id="PTHR12815:SF18">
    <property type="entry name" value="SORTING AND ASSEMBLY MACHINERY COMPONENT 50 HOMOLOG"/>
    <property type="match status" value="1"/>
</dbReference>
<reference evidence="9 10" key="1">
    <citation type="journal article" date="2010" name="Stand. Genomic Sci.">
        <title>Complete genome sequence of Haliangium ochraceum type strain (SMP-2).</title>
        <authorList>
            <consortium name="US DOE Joint Genome Institute (JGI-PGF)"/>
            <person name="Ivanova N."/>
            <person name="Daum C."/>
            <person name="Lang E."/>
            <person name="Abt B."/>
            <person name="Kopitz M."/>
            <person name="Saunders E."/>
            <person name="Lapidus A."/>
            <person name="Lucas S."/>
            <person name="Glavina Del Rio T."/>
            <person name="Nolan M."/>
            <person name="Tice H."/>
            <person name="Copeland A."/>
            <person name="Cheng J.F."/>
            <person name="Chen F."/>
            <person name="Bruce D."/>
            <person name="Goodwin L."/>
            <person name="Pitluck S."/>
            <person name="Mavromatis K."/>
            <person name="Pati A."/>
            <person name="Mikhailova N."/>
            <person name="Chen A."/>
            <person name="Palaniappan K."/>
            <person name="Land M."/>
            <person name="Hauser L."/>
            <person name="Chang Y.J."/>
            <person name="Jeffries C.D."/>
            <person name="Detter J.C."/>
            <person name="Brettin T."/>
            <person name="Rohde M."/>
            <person name="Goker M."/>
            <person name="Bristow J."/>
            <person name="Markowitz V."/>
            <person name="Eisen J.A."/>
            <person name="Hugenholtz P."/>
            <person name="Kyrpides N.C."/>
            <person name="Klenk H.P."/>
        </authorList>
    </citation>
    <scope>NUCLEOTIDE SEQUENCE [LARGE SCALE GENOMIC DNA]</scope>
    <source>
        <strain evidence="10">DSM 14365 / CIP 107738 / JCM 11303 / AJ 13395 / SMP-2</strain>
    </source>
</reference>
<name>D0LXJ5_HALO1</name>
<evidence type="ECO:0000259" key="8">
    <source>
        <dbReference type="Pfam" id="PF07244"/>
    </source>
</evidence>
<organism evidence="9 10">
    <name type="scientific">Haliangium ochraceum (strain DSM 14365 / JCM 11303 / SMP-2)</name>
    <dbReference type="NCBI Taxonomy" id="502025"/>
    <lineage>
        <taxon>Bacteria</taxon>
        <taxon>Pseudomonadati</taxon>
        <taxon>Myxococcota</taxon>
        <taxon>Polyangia</taxon>
        <taxon>Haliangiales</taxon>
        <taxon>Kofleriaceae</taxon>
        <taxon>Haliangium</taxon>
    </lineage>
</organism>
<dbReference type="GO" id="GO:0019867">
    <property type="term" value="C:outer membrane"/>
    <property type="evidence" value="ECO:0007669"/>
    <property type="project" value="InterPro"/>
</dbReference>
<dbReference type="AlphaFoldDB" id="D0LXJ5"/>
<feature type="transmembrane region" description="Helical" evidence="6">
    <location>
        <begin position="99"/>
        <end position="118"/>
    </location>
</feature>
<accession>D0LXJ5</accession>
<dbReference type="Gene3D" id="2.40.160.50">
    <property type="entry name" value="membrane protein fhac: a member of the omp85/tpsb transporter family"/>
    <property type="match status" value="1"/>
</dbReference>
<evidence type="ECO:0000256" key="5">
    <source>
        <dbReference type="SAM" id="MobiDB-lite"/>
    </source>
</evidence>
<dbReference type="STRING" id="502025.Hoch_5265"/>
<feature type="region of interest" description="Disordered" evidence="5">
    <location>
        <begin position="55"/>
        <end position="79"/>
    </location>
</feature>
<keyword evidence="10" id="KW-1185">Reference proteome</keyword>
<evidence type="ECO:0000256" key="2">
    <source>
        <dbReference type="ARBA" id="ARBA00022452"/>
    </source>
</evidence>
<feature type="compositionally biased region" description="Basic and acidic residues" evidence="5">
    <location>
        <begin position="177"/>
        <end position="186"/>
    </location>
</feature>
<dbReference type="InterPro" id="IPR039910">
    <property type="entry name" value="D15-like"/>
</dbReference>
<keyword evidence="6" id="KW-1133">Transmembrane helix</keyword>
<comment type="subcellular location">
    <subcellularLocation>
        <location evidence="1">Membrane</location>
    </subcellularLocation>
</comment>
<dbReference type="Proteomes" id="UP000001880">
    <property type="component" value="Chromosome"/>
</dbReference>
<feature type="compositionally biased region" description="Low complexity" evidence="5">
    <location>
        <begin position="120"/>
        <end position="136"/>
    </location>
</feature>
<feature type="domain" description="POTRA" evidence="8">
    <location>
        <begin position="389"/>
        <end position="457"/>
    </location>
</feature>
<evidence type="ECO:0000259" key="7">
    <source>
        <dbReference type="Pfam" id="PF01103"/>
    </source>
</evidence>
<dbReference type="Pfam" id="PF07244">
    <property type="entry name" value="POTRA"/>
    <property type="match status" value="2"/>
</dbReference>
<dbReference type="PANTHER" id="PTHR12815">
    <property type="entry name" value="SORTING AND ASSEMBLY MACHINERY SAMM50 PROTEIN FAMILY MEMBER"/>
    <property type="match status" value="1"/>
</dbReference>
<feature type="domain" description="Bacterial surface antigen (D15)" evidence="7">
    <location>
        <begin position="544"/>
        <end position="835"/>
    </location>
</feature>
<dbReference type="Gene3D" id="3.10.20.310">
    <property type="entry name" value="membrane protein fhac"/>
    <property type="match status" value="2"/>
</dbReference>
<dbReference type="KEGG" id="hoh:Hoch_5265"/>
<evidence type="ECO:0000313" key="10">
    <source>
        <dbReference type="Proteomes" id="UP000001880"/>
    </source>
</evidence>
<evidence type="ECO:0000256" key="6">
    <source>
        <dbReference type="SAM" id="Phobius"/>
    </source>
</evidence>
<evidence type="ECO:0000256" key="1">
    <source>
        <dbReference type="ARBA" id="ARBA00004370"/>
    </source>
</evidence>
<evidence type="ECO:0000313" key="9">
    <source>
        <dbReference type="EMBL" id="ACY17750.1"/>
    </source>
</evidence>